<comment type="caution">
    <text evidence="2">The sequence shown here is derived from an EMBL/GenBank/DDBJ whole genome shotgun (WGS) entry which is preliminary data.</text>
</comment>
<organism evidence="2 3">
    <name type="scientific">Adiantum capillus-veneris</name>
    <name type="common">Maidenhair fern</name>
    <dbReference type="NCBI Taxonomy" id="13818"/>
    <lineage>
        <taxon>Eukaryota</taxon>
        <taxon>Viridiplantae</taxon>
        <taxon>Streptophyta</taxon>
        <taxon>Embryophyta</taxon>
        <taxon>Tracheophyta</taxon>
        <taxon>Polypodiopsida</taxon>
        <taxon>Polypodiidae</taxon>
        <taxon>Polypodiales</taxon>
        <taxon>Pteridineae</taxon>
        <taxon>Pteridaceae</taxon>
        <taxon>Vittarioideae</taxon>
        <taxon>Adiantum</taxon>
    </lineage>
</organism>
<dbReference type="AlphaFoldDB" id="A0A9D4UTI0"/>
<dbReference type="Proteomes" id="UP000886520">
    <property type="component" value="Chromosome 11"/>
</dbReference>
<proteinExistence type="predicted"/>
<protein>
    <submittedName>
        <fullName evidence="2">Uncharacterized protein</fullName>
    </submittedName>
</protein>
<feature type="region of interest" description="Disordered" evidence="1">
    <location>
        <begin position="29"/>
        <end position="52"/>
    </location>
</feature>
<sequence>MKPWQLKACSENQEVEEKSSMALSGFQSDLCMSTSSGDDDSAPWTDDEEERRLEEGIAIEDGVADPIWGRSSGSSPPAESEFFNKLASFEDLGGGRLRIRGNDGKAYVGSATLLCSPFLTQNGKYRTFWVTALHNLEGGNGYAQCTVNPEVLQLPNYNISAFSLSIDVLKRGDRDFVGLFNSQDFSSSTSKVGSKRSKVDRAMKRGYPSFLFFSCDSSNKDWVNAKVAWPHGDLLQPLDLVVRLGYPGVVTFDKFKQYHGSGMNDAQVKKALGDIRKFVLMESVFSIAPAEVHLVGADHRLIKDNGSSWGGMSGGAVLNLRNPKLLEDFRRYFEMFWKILECRGWQRDAASVVTNQPILLECGTIGESNAK</sequence>
<evidence type="ECO:0000256" key="1">
    <source>
        <dbReference type="SAM" id="MobiDB-lite"/>
    </source>
</evidence>
<evidence type="ECO:0000313" key="2">
    <source>
        <dbReference type="EMBL" id="KAI5073589.1"/>
    </source>
</evidence>
<reference evidence="2" key="1">
    <citation type="submission" date="2021-01" db="EMBL/GenBank/DDBJ databases">
        <title>Adiantum capillus-veneris genome.</title>
        <authorList>
            <person name="Fang Y."/>
            <person name="Liao Q."/>
        </authorList>
    </citation>
    <scope>NUCLEOTIDE SEQUENCE</scope>
    <source>
        <strain evidence="2">H3</strain>
        <tissue evidence="2">Leaf</tissue>
    </source>
</reference>
<name>A0A9D4UTI0_ADICA</name>
<gene>
    <name evidence="2" type="ORF">GOP47_0011602</name>
</gene>
<dbReference type="EMBL" id="JABFUD020000011">
    <property type="protein sequence ID" value="KAI5073589.1"/>
    <property type="molecule type" value="Genomic_DNA"/>
</dbReference>
<evidence type="ECO:0000313" key="3">
    <source>
        <dbReference type="Proteomes" id="UP000886520"/>
    </source>
</evidence>
<keyword evidence="3" id="KW-1185">Reference proteome</keyword>
<feature type="compositionally biased region" description="Acidic residues" evidence="1">
    <location>
        <begin position="37"/>
        <end position="49"/>
    </location>
</feature>
<accession>A0A9D4UTI0</accession>